<reference evidence="6" key="1">
    <citation type="submission" date="2012-01" db="EMBL/GenBank/DDBJ databases">
        <authorList>
            <person name="Walter R."/>
            <person name="Schartl M."/>
            <person name="Warren W."/>
        </authorList>
    </citation>
    <scope>NUCLEOTIDE SEQUENCE [LARGE SCALE GENOMIC DNA]</scope>
    <source>
        <strain evidence="6">JP 163 A</strain>
    </source>
</reference>
<dbReference type="FunFam" id="2.60.40.10:FF:000002">
    <property type="entry name" value="Titin a"/>
    <property type="match status" value="1"/>
</dbReference>
<dbReference type="InterPro" id="IPR003961">
    <property type="entry name" value="FN3_dom"/>
</dbReference>
<dbReference type="Pfam" id="PF00041">
    <property type="entry name" value="fn3"/>
    <property type="match status" value="3"/>
</dbReference>
<dbReference type="Pfam" id="PF07679">
    <property type="entry name" value="I-set"/>
    <property type="match status" value="2"/>
</dbReference>
<dbReference type="GeneTree" id="ENSGT01150000286978"/>
<accession>A0A3B5QAJ7</accession>
<reference evidence="5" key="4">
    <citation type="submission" date="2025-09" db="UniProtKB">
        <authorList>
            <consortium name="Ensembl"/>
        </authorList>
    </citation>
    <scope>IDENTIFICATION</scope>
    <source>
        <strain evidence="5">JP 163 A</strain>
    </source>
</reference>
<feature type="domain" description="Fibronectin type-III" evidence="4">
    <location>
        <begin position="231"/>
        <end position="317"/>
    </location>
</feature>
<dbReference type="CDD" id="cd00063">
    <property type="entry name" value="FN3"/>
    <property type="match status" value="3"/>
</dbReference>
<feature type="domain" description="Fibronectin type-III" evidence="4">
    <location>
        <begin position="456"/>
        <end position="549"/>
    </location>
</feature>
<keyword evidence="6" id="KW-1185">Reference proteome</keyword>
<dbReference type="FunFam" id="2.60.40.10:FF:000031">
    <property type="entry name" value="Myosin-binding protein C, slow type"/>
    <property type="match status" value="1"/>
</dbReference>
<sequence>APAPPEILSIRHESAILTWADPKDSGGSPITDPPGPPSNPRITETTKTTAAFAWGRPHYDGGLEVEGYIVEYKKEGHDDWETETQYPVKVTEYVIGKLQKGGKYHFRVSAVNSEGVGEPAEVEKVTELVYQETIPDFELDAELRKTLVVRCRASIRLFVPIKGRPVPEVTWSKENTNLKARAHIDTTESYTLLVIPDCTRYDAGKYHLSLENVAGKKSGFVNVKVLDTPGPPVNLKPREITKNSITLQWEIPIIDGGSKIHNYIIEKRDATKKAYTVLNYTVTDLIEGAEYIFRIMAVNASGRSDPRESRPAVIKEQTSAPSFDLRGVYQKTVIAKAGDRVKVEIPVLGKPRPVVSWKKGDMDFPHNTVYVRAGSTLKCEIPLTGRPLPKVTLSKDNVVLKSTMRFNSEVTPDSIKIILRESIAGDSGRYDITASNSSGTTKSFVNIVVLDRPSVPLGPVELFDVTEESASLRWLPPAYDGGSPITNYIIQKRETTTANWIDVSSAVARCTIKVMKLTTGLEYQFRIRAENKYGISEHIDSPAVTVSLPYSKGFI</sequence>
<proteinExistence type="predicted"/>
<evidence type="ECO:0000313" key="5">
    <source>
        <dbReference type="Ensembl" id="ENSXMAP00000028065.1"/>
    </source>
</evidence>
<dbReference type="GO" id="GO:0008307">
    <property type="term" value="F:structural constituent of muscle"/>
    <property type="evidence" value="ECO:0007669"/>
    <property type="project" value="TreeGrafter"/>
</dbReference>
<feature type="region of interest" description="Disordered" evidence="3">
    <location>
        <begin position="19"/>
        <end position="42"/>
    </location>
</feature>
<dbReference type="PROSITE" id="PS50853">
    <property type="entry name" value="FN3"/>
    <property type="match status" value="3"/>
</dbReference>
<dbReference type="Ensembl" id="ENSXMAT00000032245.1">
    <property type="protein sequence ID" value="ENSXMAP00000028065.1"/>
    <property type="gene ID" value="ENSXMAG00000021528.1"/>
</dbReference>
<evidence type="ECO:0000256" key="2">
    <source>
        <dbReference type="ARBA" id="ARBA00023319"/>
    </source>
</evidence>
<evidence type="ECO:0000256" key="1">
    <source>
        <dbReference type="ARBA" id="ARBA00022737"/>
    </source>
</evidence>
<dbReference type="FunFam" id="2.60.40.10:FF:000135">
    <property type="entry name" value="Titin a"/>
    <property type="match status" value="1"/>
</dbReference>
<reference evidence="6" key="2">
    <citation type="journal article" date="2013" name="Nat. Genet.">
        <title>The genome of the platyfish, Xiphophorus maculatus, provides insights into evolutionary adaptation and several complex traits.</title>
        <authorList>
            <person name="Schartl M."/>
            <person name="Walter R.B."/>
            <person name="Shen Y."/>
            <person name="Garcia T."/>
            <person name="Catchen J."/>
            <person name="Amores A."/>
            <person name="Braasch I."/>
            <person name="Chalopin D."/>
            <person name="Volff J.N."/>
            <person name="Lesch K.P."/>
            <person name="Bisazza A."/>
            <person name="Minx P."/>
            <person name="Hillier L."/>
            <person name="Wilson R.K."/>
            <person name="Fuerstenberg S."/>
            <person name="Boore J."/>
            <person name="Searle S."/>
            <person name="Postlethwait J.H."/>
            <person name="Warren W.C."/>
        </authorList>
    </citation>
    <scope>NUCLEOTIDE SEQUENCE [LARGE SCALE GENOMIC DNA]</scope>
    <source>
        <strain evidence="6">JP 163 A</strain>
    </source>
</reference>
<evidence type="ECO:0000259" key="4">
    <source>
        <dbReference type="PROSITE" id="PS50853"/>
    </source>
</evidence>
<dbReference type="GO" id="GO:0031430">
    <property type="term" value="C:M band"/>
    <property type="evidence" value="ECO:0007669"/>
    <property type="project" value="TreeGrafter"/>
</dbReference>
<dbReference type="Gene3D" id="2.60.40.10">
    <property type="entry name" value="Immunoglobulins"/>
    <property type="match status" value="5"/>
</dbReference>
<dbReference type="PANTHER" id="PTHR14340">
    <property type="entry name" value="MICROFIBRIL-ASSOCIATED GLYCOPROTEIN 3"/>
    <property type="match status" value="1"/>
</dbReference>
<keyword evidence="2" id="KW-0393">Immunoglobulin domain</keyword>
<dbReference type="PRINTS" id="PR00014">
    <property type="entry name" value="FNTYPEIII"/>
</dbReference>
<dbReference type="GO" id="GO:0048738">
    <property type="term" value="P:cardiac muscle tissue development"/>
    <property type="evidence" value="ECO:0007669"/>
    <property type="project" value="TreeGrafter"/>
</dbReference>
<dbReference type="SMART" id="SM00409">
    <property type="entry name" value="IG"/>
    <property type="match status" value="2"/>
</dbReference>
<feature type="domain" description="Fibronectin type-III" evidence="4">
    <location>
        <begin position="36"/>
        <end position="132"/>
    </location>
</feature>
<evidence type="ECO:0000313" key="6">
    <source>
        <dbReference type="Proteomes" id="UP000002852"/>
    </source>
</evidence>
<dbReference type="GO" id="GO:0045214">
    <property type="term" value="P:sarcomere organization"/>
    <property type="evidence" value="ECO:0007669"/>
    <property type="project" value="TreeGrafter"/>
</dbReference>
<dbReference type="InterPro" id="IPR003599">
    <property type="entry name" value="Ig_sub"/>
</dbReference>
<reference evidence="5" key="3">
    <citation type="submission" date="2025-08" db="UniProtKB">
        <authorList>
            <consortium name="Ensembl"/>
        </authorList>
    </citation>
    <scope>IDENTIFICATION</scope>
    <source>
        <strain evidence="5">JP 163 A</strain>
    </source>
</reference>
<dbReference type="SUPFAM" id="SSF48726">
    <property type="entry name" value="Immunoglobulin"/>
    <property type="match status" value="2"/>
</dbReference>
<dbReference type="Proteomes" id="UP000002852">
    <property type="component" value="Unassembled WGS sequence"/>
</dbReference>
<dbReference type="InterPro" id="IPR036116">
    <property type="entry name" value="FN3_sf"/>
</dbReference>
<dbReference type="CDD" id="cd05748">
    <property type="entry name" value="Ig_Titin_like"/>
    <property type="match status" value="1"/>
</dbReference>
<dbReference type="SUPFAM" id="SSF49265">
    <property type="entry name" value="Fibronectin type III"/>
    <property type="match status" value="2"/>
</dbReference>
<dbReference type="SMART" id="SM00060">
    <property type="entry name" value="FN3"/>
    <property type="match status" value="3"/>
</dbReference>
<keyword evidence="1" id="KW-0677">Repeat</keyword>
<dbReference type="STRING" id="8083.ENSXMAP00000028065"/>
<name>A0A3B5QAJ7_XIPMA</name>
<dbReference type="InParanoid" id="A0A3B5QAJ7"/>
<dbReference type="OMA" id="RENTEYC"/>
<dbReference type="InterPro" id="IPR013783">
    <property type="entry name" value="Ig-like_fold"/>
</dbReference>
<dbReference type="AlphaFoldDB" id="A0A3B5QAJ7"/>
<evidence type="ECO:0000256" key="3">
    <source>
        <dbReference type="SAM" id="MobiDB-lite"/>
    </source>
</evidence>
<dbReference type="InterPro" id="IPR036179">
    <property type="entry name" value="Ig-like_dom_sf"/>
</dbReference>
<protein>
    <recommendedName>
        <fullName evidence="4">Fibronectin type-III domain-containing protein</fullName>
    </recommendedName>
</protein>
<dbReference type="FunFam" id="2.60.40.10:FF:000003">
    <property type="entry name" value="Titin isoform E"/>
    <property type="match status" value="1"/>
</dbReference>
<organism evidence="5 6">
    <name type="scientific">Xiphophorus maculatus</name>
    <name type="common">Southern platyfish</name>
    <name type="synonym">Platypoecilus maculatus</name>
    <dbReference type="NCBI Taxonomy" id="8083"/>
    <lineage>
        <taxon>Eukaryota</taxon>
        <taxon>Metazoa</taxon>
        <taxon>Chordata</taxon>
        <taxon>Craniata</taxon>
        <taxon>Vertebrata</taxon>
        <taxon>Euteleostomi</taxon>
        <taxon>Actinopterygii</taxon>
        <taxon>Neopterygii</taxon>
        <taxon>Teleostei</taxon>
        <taxon>Neoteleostei</taxon>
        <taxon>Acanthomorphata</taxon>
        <taxon>Ovalentaria</taxon>
        <taxon>Atherinomorphae</taxon>
        <taxon>Cyprinodontiformes</taxon>
        <taxon>Poeciliidae</taxon>
        <taxon>Poeciliinae</taxon>
        <taxon>Xiphophorus</taxon>
    </lineage>
</organism>
<dbReference type="InterPro" id="IPR013098">
    <property type="entry name" value="Ig_I-set"/>
</dbReference>
<dbReference type="PANTHER" id="PTHR14340:SF13">
    <property type="entry name" value="TITIN"/>
    <property type="match status" value="1"/>
</dbReference>